<evidence type="ECO:0000313" key="3">
    <source>
        <dbReference type="EMBL" id="SEE93655.1"/>
    </source>
</evidence>
<dbReference type="RefSeq" id="WP_143019291.1">
    <property type="nucleotide sequence ID" value="NZ_FNGG01000003.1"/>
</dbReference>
<sequence>MNRIPMHDSQPNSPQETELQNEANRPSLYSKTLIIIFSLLFSPIFAAVLLMSNLKAVDRPKARIYVLIFAIAYLFATAAVLQIFNLPPNLTFIANVIGAAILNEYFWNKYIGRDVTYEKKSWIKPALISVAIALFFLLLLMSLGGNLPQ</sequence>
<feature type="transmembrane region" description="Helical" evidence="2">
    <location>
        <begin position="33"/>
        <end position="52"/>
    </location>
</feature>
<evidence type="ECO:0000313" key="4">
    <source>
        <dbReference type="Proteomes" id="UP000199448"/>
    </source>
</evidence>
<dbReference type="STRING" id="390640.SAMN04488034_103156"/>
<keyword evidence="4" id="KW-1185">Reference proteome</keyword>
<dbReference type="AlphaFoldDB" id="A0A1H5MWC0"/>
<organism evidence="3 4">
    <name type="scientific">Salinimicrobium catena</name>
    <dbReference type="NCBI Taxonomy" id="390640"/>
    <lineage>
        <taxon>Bacteria</taxon>
        <taxon>Pseudomonadati</taxon>
        <taxon>Bacteroidota</taxon>
        <taxon>Flavobacteriia</taxon>
        <taxon>Flavobacteriales</taxon>
        <taxon>Flavobacteriaceae</taxon>
        <taxon>Salinimicrobium</taxon>
    </lineage>
</organism>
<feature type="region of interest" description="Disordered" evidence="1">
    <location>
        <begin position="1"/>
        <end position="21"/>
    </location>
</feature>
<keyword evidence="2" id="KW-1133">Transmembrane helix</keyword>
<feature type="transmembrane region" description="Helical" evidence="2">
    <location>
        <begin position="127"/>
        <end position="147"/>
    </location>
</feature>
<feature type="transmembrane region" description="Helical" evidence="2">
    <location>
        <begin position="64"/>
        <end position="84"/>
    </location>
</feature>
<keyword evidence="2" id="KW-0812">Transmembrane</keyword>
<dbReference type="Proteomes" id="UP000199448">
    <property type="component" value="Unassembled WGS sequence"/>
</dbReference>
<proteinExistence type="predicted"/>
<gene>
    <name evidence="3" type="ORF">SAMN04488034_103156</name>
</gene>
<protein>
    <submittedName>
        <fullName evidence="3">Uncharacterized protein</fullName>
    </submittedName>
</protein>
<name>A0A1H5MWC0_9FLAO</name>
<accession>A0A1H5MWC0</accession>
<feature type="compositionally biased region" description="Polar residues" evidence="1">
    <location>
        <begin position="9"/>
        <end position="21"/>
    </location>
</feature>
<evidence type="ECO:0000256" key="2">
    <source>
        <dbReference type="SAM" id="Phobius"/>
    </source>
</evidence>
<feature type="transmembrane region" description="Helical" evidence="2">
    <location>
        <begin position="90"/>
        <end position="107"/>
    </location>
</feature>
<reference evidence="3 4" key="1">
    <citation type="submission" date="2016-10" db="EMBL/GenBank/DDBJ databases">
        <authorList>
            <person name="de Groot N.N."/>
        </authorList>
    </citation>
    <scope>NUCLEOTIDE SEQUENCE [LARGE SCALE GENOMIC DNA]</scope>
    <source>
        <strain evidence="3 4">DSM 23553</strain>
    </source>
</reference>
<dbReference type="OrthoDB" id="764986at2"/>
<keyword evidence="2" id="KW-0472">Membrane</keyword>
<evidence type="ECO:0000256" key="1">
    <source>
        <dbReference type="SAM" id="MobiDB-lite"/>
    </source>
</evidence>
<dbReference type="EMBL" id="FNUG01000003">
    <property type="protein sequence ID" value="SEE93655.1"/>
    <property type="molecule type" value="Genomic_DNA"/>
</dbReference>